<feature type="region of interest" description="Disordered" evidence="1">
    <location>
        <begin position="1"/>
        <end position="68"/>
    </location>
</feature>
<sequence>MSDNEVADKNIAHNEVINDKSIDDKMADEKINDNKTTEEITAEEKIEETSKDDEMTDAQHSDGESAEDEMVSLSAIRQLLFPDMPDLFFNAISKENLGLPSQFHWPSAYEWLRKVTVKFHSKGENACKDTEGKKSLLTLQFACIRFRCVACRRPCQDAETMAPIQGHSGLLFPCGHVIGDSCHDALVDNFKSFEMSPICP</sequence>
<dbReference type="Proteomes" id="UP000219602">
    <property type="component" value="Chromosome 4"/>
</dbReference>
<reference evidence="2 3" key="1">
    <citation type="journal article" date="2016" name="Environ. Microbiol.">
        <title>Effector profiles distinguish formae speciales of Fusarium oxysporum.</title>
        <authorList>
            <person name="van Dam P."/>
            <person name="Fokkens L."/>
            <person name="Schmidt S.M."/>
            <person name="Linmans J.H."/>
            <person name="Kistler H.C."/>
            <person name="Ma L.J."/>
            <person name="Rep M."/>
        </authorList>
    </citation>
    <scope>NUCLEOTIDE SEQUENCE [LARGE SCALE GENOMIC DNA]</scope>
    <source>
        <strain evidence="2 3">Forc016</strain>
    </source>
</reference>
<name>A0A2H3HG76_FUSOX</name>
<dbReference type="EMBL" id="MABQ02000003">
    <property type="protein sequence ID" value="PCD41350.1"/>
    <property type="molecule type" value="Genomic_DNA"/>
</dbReference>
<feature type="compositionally biased region" description="Basic and acidic residues" evidence="1">
    <location>
        <begin position="1"/>
        <end position="63"/>
    </location>
</feature>
<evidence type="ECO:0000313" key="3">
    <source>
        <dbReference type="Proteomes" id="UP000219602"/>
    </source>
</evidence>
<comment type="caution">
    <text evidence="2">The sequence shown here is derived from an EMBL/GenBank/DDBJ whole genome shotgun (WGS) entry which is preliminary data.</text>
</comment>
<gene>
    <name evidence="2" type="ORF">AU210_003906</name>
</gene>
<accession>A0A2H3HG76</accession>
<proteinExistence type="predicted"/>
<evidence type="ECO:0000313" key="2">
    <source>
        <dbReference type="EMBL" id="PCD41350.1"/>
    </source>
</evidence>
<organism evidence="2 3">
    <name type="scientific">Fusarium oxysporum f. sp. radicis-cucumerinum</name>
    <dbReference type="NCBI Taxonomy" id="327505"/>
    <lineage>
        <taxon>Eukaryota</taxon>
        <taxon>Fungi</taxon>
        <taxon>Dikarya</taxon>
        <taxon>Ascomycota</taxon>
        <taxon>Pezizomycotina</taxon>
        <taxon>Sordariomycetes</taxon>
        <taxon>Hypocreomycetidae</taxon>
        <taxon>Hypocreales</taxon>
        <taxon>Nectriaceae</taxon>
        <taxon>Fusarium</taxon>
        <taxon>Fusarium oxysporum species complex</taxon>
    </lineage>
</organism>
<reference evidence="2 3" key="2">
    <citation type="journal article" date="2017" name="Sci. Rep.">
        <title>A mobile pathogenicity chromosome in Fusarium oxysporum for infection of multiple cucurbit species.</title>
        <authorList>
            <person name="van Dam P."/>
            <person name="Fokkens L."/>
            <person name="Ayukawa Y."/>
            <person name="van der Gragt M."/>
            <person name="Ter Horst A."/>
            <person name="Brankovics B."/>
            <person name="Houterman P.M."/>
            <person name="Arie T."/>
            <person name="Rep M."/>
        </authorList>
    </citation>
    <scope>NUCLEOTIDE SEQUENCE [LARGE SCALE GENOMIC DNA]</scope>
    <source>
        <strain evidence="2 3">Forc016</strain>
    </source>
</reference>
<protein>
    <submittedName>
        <fullName evidence="2">Uncharacterized protein</fullName>
    </submittedName>
</protein>
<dbReference type="AlphaFoldDB" id="A0A2H3HG76"/>
<evidence type="ECO:0000256" key="1">
    <source>
        <dbReference type="SAM" id="MobiDB-lite"/>
    </source>
</evidence>